<keyword evidence="3" id="KW-0808">Transferase</keyword>
<evidence type="ECO:0000256" key="2">
    <source>
        <dbReference type="ARBA" id="ARBA00022527"/>
    </source>
</evidence>
<dbReference type="AlphaFoldDB" id="A0A5C3QXT9"/>
<evidence type="ECO:0000256" key="8">
    <source>
        <dbReference type="ARBA" id="ARBA00048679"/>
    </source>
</evidence>
<evidence type="ECO:0000256" key="6">
    <source>
        <dbReference type="ARBA" id="ARBA00022840"/>
    </source>
</evidence>
<dbReference type="InterPro" id="IPR000719">
    <property type="entry name" value="Prot_kinase_dom"/>
</dbReference>
<dbReference type="GO" id="GO:0000147">
    <property type="term" value="P:actin cortical patch assembly"/>
    <property type="evidence" value="ECO:0007669"/>
    <property type="project" value="TreeGrafter"/>
</dbReference>
<evidence type="ECO:0000256" key="5">
    <source>
        <dbReference type="ARBA" id="ARBA00022777"/>
    </source>
</evidence>
<evidence type="ECO:0000256" key="7">
    <source>
        <dbReference type="ARBA" id="ARBA00047899"/>
    </source>
</evidence>
<feature type="compositionally biased region" description="Low complexity" evidence="9">
    <location>
        <begin position="1009"/>
        <end position="1026"/>
    </location>
</feature>
<organism evidence="11 12">
    <name type="scientific">Pterulicium gracile</name>
    <dbReference type="NCBI Taxonomy" id="1884261"/>
    <lineage>
        <taxon>Eukaryota</taxon>
        <taxon>Fungi</taxon>
        <taxon>Dikarya</taxon>
        <taxon>Basidiomycota</taxon>
        <taxon>Agaricomycotina</taxon>
        <taxon>Agaricomycetes</taxon>
        <taxon>Agaricomycetidae</taxon>
        <taxon>Agaricales</taxon>
        <taxon>Pleurotineae</taxon>
        <taxon>Pterulaceae</taxon>
        <taxon>Pterulicium</taxon>
    </lineage>
</organism>
<proteinExistence type="predicted"/>
<reference evidence="11 12" key="1">
    <citation type="journal article" date="2019" name="Nat. Ecol. Evol.">
        <title>Megaphylogeny resolves global patterns of mushroom evolution.</title>
        <authorList>
            <person name="Varga T."/>
            <person name="Krizsan K."/>
            <person name="Foldi C."/>
            <person name="Dima B."/>
            <person name="Sanchez-Garcia M."/>
            <person name="Sanchez-Ramirez S."/>
            <person name="Szollosi G.J."/>
            <person name="Szarkandi J.G."/>
            <person name="Papp V."/>
            <person name="Albert L."/>
            <person name="Andreopoulos W."/>
            <person name="Angelini C."/>
            <person name="Antonin V."/>
            <person name="Barry K.W."/>
            <person name="Bougher N.L."/>
            <person name="Buchanan P."/>
            <person name="Buyck B."/>
            <person name="Bense V."/>
            <person name="Catcheside P."/>
            <person name="Chovatia M."/>
            <person name="Cooper J."/>
            <person name="Damon W."/>
            <person name="Desjardin D."/>
            <person name="Finy P."/>
            <person name="Geml J."/>
            <person name="Haridas S."/>
            <person name="Hughes K."/>
            <person name="Justo A."/>
            <person name="Karasinski D."/>
            <person name="Kautmanova I."/>
            <person name="Kiss B."/>
            <person name="Kocsube S."/>
            <person name="Kotiranta H."/>
            <person name="LaButti K.M."/>
            <person name="Lechner B.E."/>
            <person name="Liimatainen K."/>
            <person name="Lipzen A."/>
            <person name="Lukacs Z."/>
            <person name="Mihaltcheva S."/>
            <person name="Morgado L.N."/>
            <person name="Niskanen T."/>
            <person name="Noordeloos M.E."/>
            <person name="Ohm R.A."/>
            <person name="Ortiz-Santana B."/>
            <person name="Ovrebo C."/>
            <person name="Racz N."/>
            <person name="Riley R."/>
            <person name="Savchenko A."/>
            <person name="Shiryaev A."/>
            <person name="Soop K."/>
            <person name="Spirin V."/>
            <person name="Szebenyi C."/>
            <person name="Tomsovsky M."/>
            <person name="Tulloss R.E."/>
            <person name="Uehling J."/>
            <person name="Grigoriev I.V."/>
            <person name="Vagvolgyi C."/>
            <person name="Papp T."/>
            <person name="Martin F.M."/>
            <person name="Miettinen O."/>
            <person name="Hibbett D.S."/>
            <person name="Nagy L.G."/>
        </authorList>
    </citation>
    <scope>NUCLEOTIDE SEQUENCE [LARGE SCALE GENOMIC DNA]</scope>
    <source>
        <strain evidence="11 12">CBS 309.79</strain>
    </source>
</reference>
<evidence type="ECO:0000313" key="12">
    <source>
        <dbReference type="Proteomes" id="UP000305067"/>
    </source>
</evidence>
<gene>
    <name evidence="11" type="ORF">BDV98DRAFT_541335</name>
</gene>
<evidence type="ECO:0000259" key="10">
    <source>
        <dbReference type="PROSITE" id="PS50011"/>
    </source>
</evidence>
<dbReference type="SMART" id="SM00220">
    <property type="entry name" value="S_TKc"/>
    <property type="match status" value="1"/>
</dbReference>
<keyword evidence="2" id="KW-0723">Serine/threonine-protein kinase</keyword>
<keyword evidence="4" id="KW-0547">Nucleotide-binding</keyword>
<evidence type="ECO:0000256" key="4">
    <source>
        <dbReference type="ARBA" id="ARBA00022741"/>
    </source>
</evidence>
<dbReference type="STRING" id="1884261.A0A5C3QXT9"/>
<feature type="compositionally biased region" description="Polar residues" evidence="9">
    <location>
        <begin position="439"/>
        <end position="448"/>
    </location>
</feature>
<dbReference type="PANTHER" id="PTHR22967">
    <property type="entry name" value="SERINE/THREONINE PROTEIN KINASE"/>
    <property type="match status" value="1"/>
</dbReference>
<accession>A0A5C3QXT9</accession>
<keyword evidence="6" id="KW-0067">ATP-binding</keyword>
<dbReference type="Proteomes" id="UP000305067">
    <property type="component" value="Unassembled WGS sequence"/>
</dbReference>
<feature type="compositionally biased region" description="Polar residues" evidence="9">
    <location>
        <begin position="727"/>
        <end position="738"/>
    </location>
</feature>
<dbReference type="GO" id="GO:0005737">
    <property type="term" value="C:cytoplasm"/>
    <property type="evidence" value="ECO:0007669"/>
    <property type="project" value="TreeGrafter"/>
</dbReference>
<dbReference type="EC" id="2.7.11.1" evidence="1"/>
<dbReference type="PANTHER" id="PTHR22967:SF57">
    <property type="entry name" value="AUXILIN, ISOFORM A-RELATED"/>
    <property type="match status" value="1"/>
</dbReference>
<dbReference type="OrthoDB" id="2018507at2759"/>
<dbReference type="PROSITE" id="PS50011">
    <property type="entry name" value="PROTEIN_KINASE_DOM"/>
    <property type="match status" value="1"/>
</dbReference>
<dbReference type="GO" id="GO:0005524">
    <property type="term" value="F:ATP binding"/>
    <property type="evidence" value="ECO:0007669"/>
    <property type="project" value="UniProtKB-KW"/>
</dbReference>
<feature type="compositionally biased region" description="Low complexity" evidence="9">
    <location>
        <begin position="817"/>
        <end position="833"/>
    </location>
</feature>
<dbReference type="GO" id="GO:0004674">
    <property type="term" value="F:protein serine/threonine kinase activity"/>
    <property type="evidence" value="ECO:0007669"/>
    <property type="project" value="UniProtKB-KW"/>
</dbReference>
<feature type="compositionally biased region" description="Basic and acidic residues" evidence="9">
    <location>
        <begin position="987"/>
        <end position="996"/>
    </location>
</feature>
<dbReference type="Gene3D" id="1.10.510.10">
    <property type="entry name" value="Transferase(Phosphotransferase) domain 1"/>
    <property type="match status" value="1"/>
</dbReference>
<evidence type="ECO:0000256" key="9">
    <source>
        <dbReference type="SAM" id="MobiDB-lite"/>
    </source>
</evidence>
<feature type="compositionally biased region" description="Low complexity" evidence="9">
    <location>
        <begin position="867"/>
        <end position="884"/>
    </location>
</feature>
<keyword evidence="5" id="KW-0418">Kinase</keyword>
<feature type="domain" description="Protein kinase" evidence="10">
    <location>
        <begin position="29"/>
        <end position="303"/>
    </location>
</feature>
<feature type="compositionally biased region" description="Polar residues" evidence="9">
    <location>
        <begin position="572"/>
        <end position="602"/>
    </location>
</feature>
<keyword evidence="12" id="KW-1185">Reference proteome</keyword>
<dbReference type="InterPro" id="IPR011009">
    <property type="entry name" value="Kinase-like_dom_sf"/>
</dbReference>
<feature type="compositionally biased region" description="Basic and acidic residues" evidence="9">
    <location>
        <begin position="697"/>
        <end position="707"/>
    </location>
</feature>
<comment type="catalytic activity">
    <reaction evidence="7">
        <text>L-threonyl-[protein] + ATP = O-phospho-L-threonyl-[protein] + ADP + H(+)</text>
        <dbReference type="Rhea" id="RHEA:46608"/>
        <dbReference type="Rhea" id="RHEA-COMP:11060"/>
        <dbReference type="Rhea" id="RHEA-COMP:11605"/>
        <dbReference type="ChEBI" id="CHEBI:15378"/>
        <dbReference type="ChEBI" id="CHEBI:30013"/>
        <dbReference type="ChEBI" id="CHEBI:30616"/>
        <dbReference type="ChEBI" id="CHEBI:61977"/>
        <dbReference type="ChEBI" id="CHEBI:456216"/>
        <dbReference type="EC" id="2.7.11.1"/>
    </reaction>
</comment>
<dbReference type="SUPFAM" id="SSF56112">
    <property type="entry name" value="Protein kinase-like (PK-like)"/>
    <property type="match status" value="1"/>
</dbReference>
<feature type="compositionally biased region" description="Polar residues" evidence="9">
    <location>
        <begin position="543"/>
        <end position="553"/>
    </location>
</feature>
<feature type="region of interest" description="Disordered" evidence="9">
    <location>
        <begin position="317"/>
        <end position="338"/>
    </location>
</feature>
<evidence type="ECO:0000256" key="3">
    <source>
        <dbReference type="ARBA" id="ARBA00022679"/>
    </source>
</evidence>
<dbReference type="Pfam" id="PF00069">
    <property type="entry name" value="Pkinase"/>
    <property type="match status" value="1"/>
</dbReference>
<feature type="compositionally biased region" description="Basic and acidic residues" evidence="9">
    <location>
        <begin position="1212"/>
        <end position="1222"/>
    </location>
</feature>
<evidence type="ECO:0000256" key="1">
    <source>
        <dbReference type="ARBA" id="ARBA00012513"/>
    </source>
</evidence>
<name>A0A5C3QXT9_9AGAR</name>
<feature type="compositionally biased region" description="Low complexity" evidence="9">
    <location>
        <begin position="464"/>
        <end position="477"/>
    </location>
</feature>
<dbReference type="EMBL" id="ML178815">
    <property type="protein sequence ID" value="TFL06833.1"/>
    <property type="molecule type" value="Genomic_DNA"/>
</dbReference>
<feature type="region of interest" description="Disordered" evidence="9">
    <location>
        <begin position="351"/>
        <end position="1240"/>
    </location>
</feature>
<feature type="compositionally biased region" description="Low complexity" evidence="9">
    <location>
        <begin position="1189"/>
        <end position="1201"/>
    </location>
</feature>
<sequence>MAHHPAYQNAPNRGTLVPGQAITVNKFSVQVERYLSQGGFAHVYLVRTAAPVYNTTHHVLKRIAVPSESMLTDVKKEVDIMRLLKGHPNIVHLIDAAWHRMPDGMYEVFILMEFCPGGGIIDMMNRRLRERLTEREILQIFVDVCEGVAFMHNSRPPLLHRDLKVENILQSSPTSFKLCDFGSATTVGKVPSSTIEIRALEADLNRHTTLQYRAPEMVDPYLRRPVDEKSDVWALGVLLYKLCYYTTPFEEHGPLAILNVQYKIPPYPVYSPQLNSVIASMLREHGTQRPSVFELLNVVHAMRGTKSAHQYTVPVPTPLSPHRLLQHKPKPQPALNPSETTIAFRAGSQLSNRLTPSPSKHPEPVADLAPMRRGRPAVPHDAPSPSKQLSQPPPPQQPSSVESFNLEEEKEWKAATQRSVPKNLQDDAWALSKKPTENGPPTSTSQQGFGDDFAENLWKAFDQPSASPSPAIPATAPQKPPVVTSRAESYNDAAAGSAYKPTTAPRGKDAFDGLGGFDPSRSQKAPTLGEARKLRTGLATMSAGLSTQVSNGFQRDKPSQPSDLLRPIPSPSVASSRPQPQPTPASLGSSYTTVSSIPNWRNPSPAGNRPPSSVARDGESPETRFPSLEELDAAFSPQKSGVPLPRAPSQPNPSEKARAGLGVPYQQKVEGRPVLQPKASYGSDGVRSLQVTGAAMRDSEKQRRDGTPSRPSNNTEPPSMAEKPKASGSSSRLDNSAMMSRPTLVRKHRSTVQVKSPTSPVDAYRVPSPAAEPSAQGSRKAPPKDWLTGSDDEGSKMPSNQSSSHAPVVRDSPSKRASYVQQSSVAMQAAAVAKPEVLEDGKPSRFQTMGLSLPATRRPMPSQPDYSQSSLTASSSSVNATSSQPKYREPDSASSADEGPEEPVGAVRGQTELGATRTRRKGRQSSVHDLVDLYGGGGGGGAGKPVAQTSKQYAAGDYDVTPRQTKRAATLLQPPYMSSPSPSPHPTQREAADRPMLDLGAVKQPLAPPAMVSPSSASGSRSRPQSMIIFPSSKSTPDGLGTAALGTSPRLPSSPGLMPPGQPLSGPRRRTSISDKVQRFEGMGGVGIIKSKRTEARLPLPKPPIENGRNHLEAPSLDRQANRSFPSVVSSPSPVRMPVTSSSPVRPRRLSKYDEYPSSPVAETAPTAEHAKAVFPTRKPSVALDDSTRSTPTTSPSPERPYQGVGRLIDQWQKKASEDSPVKRTPVPAKRSSVMGGSAR</sequence>
<feature type="compositionally biased region" description="Low complexity" evidence="9">
    <location>
        <begin position="1123"/>
        <end position="1145"/>
    </location>
</feature>
<feature type="compositionally biased region" description="Gly residues" evidence="9">
    <location>
        <begin position="934"/>
        <end position="943"/>
    </location>
</feature>
<protein>
    <recommendedName>
        <fullName evidence="1">non-specific serine/threonine protein kinase</fullName>
        <ecNumber evidence="1">2.7.11.1</ecNumber>
    </recommendedName>
</protein>
<dbReference type="GO" id="GO:0007015">
    <property type="term" value="P:actin filament organization"/>
    <property type="evidence" value="ECO:0007669"/>
    <property type="project" value="TreeGrafter"/>
</dbReference>
<evidence type="ECO:0000313" key="11">
    <source>
        <dbReference type="EMBL" id="TFL06833.1"/>
    </source>
</evidence>
<comment type="catalytic activity">
    <reaction evidence="8">
        <text>L-seryl-[protein] + ATP = O-phospho-L-seryl-[protein] + ADP + H(+)</text>
        <dbReference type="Rhea" id="RHEA:17989"/>
        <dbReference type="Rhea" id="RHEA-COMP:9863"/>
        <dbReference type="Rhea" id="RHEA-COMP:11604"/>
        <dbReference type="ChEBI" id="CHEBI:15378"/>
        <dbReference type="ChEBI" id="CHEBI:29999"/>
        <dbReference type="ChEBI" id="CHEBI:30616"/>
        <dbReference type="ChEBI" id="CHEBI:83421"/>
        <dbReference type="ChEBI" id="CHEBI:456216"/>
        <dbReference type="EC" id="2.7.11.1"/>
    </reaction>
</comment>